<evidence type="ECO:0000313" key="21">
    <source>
        <dbReference type="EMBL" id="JAG19294.1"/>
    </source>
</evidence>
<dbReference type="GO" id="GO:0005789">
    <property type="term" value="C:endoplasmic reticulum membrane"/>
    <property type="evidence" value="ECO:0007669"/>
    <property type="project" value="UniProtKB-SubCell"/>
</dbReference>
<dbReference type="GO" id="GO:0006488">
    <property type="term" value="P:dolichol-linked oligosaccharide biosynthetic process"/>
    <property type="evidence" value="ECO:0007669"/>
    <property type="project" value="InterPro"/>
</dbReference>
<evidence type="ECO:0000256" key="15">
    <source>
        <dbReference type="ARBA" id="ARBA00029567"/>
    </source>
</evidence>
<evidence type="ECO:0000256" key="4">
    <source>
        <dbReference type="ARBA" id="ARBA00009317"/>
    </source>
</evidence>
<evidence type="ECO:0000256" key="6">
    <source>
        <dbReference type="ARBA" id="ARBA00017659"/>
    </source>
</evidence>
<evidence type="ECO:0000256" key="9">
    <source>
        <dbReference type="ARBA" id="ARBA00022692"/>
    </source>
</evidence>
<evidence type="ECO:0000256" key="10">
    <source>
        <dbReference type="ARBA" id="ARBA00022723"/>
    </source>
</evidence>
<gene>
    <name evidence="21" type="primary">alg7_3</name>
    <name evidence="20" type="synonym">alg7_1</name>
    <name evidence="20" type="ORF">CM83_1235</name>
    <name evidence="21" type="ORF">CM83_1238</name>
</gene>
<organism evidence="21">
    <name type="scientific">Lygus hesperus</name>
    <name type="common">Western plant bug</name>
    <dbReference type="NCBI Taxonomy" id="30085"/>
    <lineage>
        <taxon>Eukaryota</taxon>
        <taxon>Metazoa</taxon>
        <taxon>Ecdysozoa</taxon>
        <taxon>Arthropoda</taxon>
        <taxon>Hexapoda</taxon>
        <taxon>Insecta</taxon>
        <taxon>Pterygota</taxon>
        <taxon>Neoptera</taxon>
        <taxon>Paraneoptera</taxon>
        <taxon>Hemiptera</taxon>
        <taxon>Heteroptera</taxon>
        <taxon>Panheteroptera</taxon>
        <taxon>Cimicomorpha</taxon>
        <taxon>Miridae</taxon>
        <taxon>Mirini</taxon>
        <taxon>Lygus</taxon>
    </lineage>
</organism>
<dbReference type="GO" id="GO:0016757">
    <property type="term" value="F:glycosyltransferase activity"/>
    <property type="evidence" value="ECO:0007669"/>
    <property type="project" value="UniProtKB-KW"/>
</dbReference>
<dbReference type="EC" id="2.7.8.15" evidence="5"/>
<sequence>MMMLPFLGTGFALLRYNWYPASIFVGDSYCYFSGVTIAAVGILGHFSKTLILFLLPQIINFLYSCPQLFYIYPCPRHRLPNIDPKTNLRIPSTFTYRGKEYSNMTLINLFLRVFGPSTEEQLTTNLLVLQVICCVFGVFLRYYVGSYWIYKETIPTIYPVIRNTFPLSLLN</sequence>
<dbReference type="EMBL" id="GBHO01024311">
    <property type="protein sequence ID" value="JAG19293.1"/>
    <property type="molecule type" value="Transcribed_RNA"/>
</dbReference>
<dbReference type="GO" id="GO:0046872">
    <property type="term" value="F:metal ion binding"/>
    <property type="evidence" value="ECO:0007669"/>
    <property type="project" value="UniProtKB-KW"/>
</dbReference>
<keyword evidence="14 19" id="KW-0472">Membrane</keyword>
<dbReference type="AlphaFoldDB" id="A0A0A9XH31"/>
<feature type="transmembrane region" description="Helical" evidence="19">
    <location>
        <begin position="126"/>
        <end position="144"/>
    </location>
</feature>
<evidence type="ECO:0000256" key="11">
    <source>
        <dbReference type="ARBA" id="ARBA00022824"/>
    </source>
</evidence>
<comment type="function">
    <text evidence="17">UDP-N-acetylglucosamine--dolichyl-phosphate N-acetylglucosaminephosphotransferase that operates in the biosynthetic pathway of dolichol-linked oligosaccharides, the glycan precursors employed in protein asparagine (N)-glycosylation. The assembly of dolichol-linked oligosaccharides begins on the cytosolic side of the endoplasmic reticulum membrane and finishes in its lumen. The sequential addition of sugars to dolichol pyrophosphate produces dolichol-linked oligosaccharides containing fourteen sugars, including two GlcNAcs, nine mannoses and three glucoses. Once assembled, the oligosaccharide is transferred from the lipid to nascent proteins by oligosaccharyltransferases. Catalyzes the initial step of dolichol-linked oligosaccharide biosynthesis, transfering GlcNAc-1-P from cytosolic UDP-GlcNAc onto the carrier lipid dolichyl phosphate (P-dolichol), yielding GlcNAc-P-P-dolichol embedded in the cytoplasmic leaflet of the endoplasmic reticulum membrane.</text>
</comment>
<keyword evidence="13 19" id="KW-1133">Transmembrane helix</keyword>
<evidence type="ECO:0000256" key="7">
    <source>
        <dbReference type="ARBA" id="ARBA00022676"/>
    </source>
</evidence>
<comment type="cofactor">
    <cofactor evidence="1">
        <name>Mg(2+)</name>
        <dbReference type="ChEBI" id="CHEBI:18420"/>
    </cofactor>
</comment>
<evidence type="ECO:0000256" key="18">
    <source>
        <dbReference type="ARBA" id="ARBA00045078"/>
    </source>
</evidence>
<dbReference type="EMBL" id="GBHO01024310">
    <property type="protein sequence ID" value="JAG19294.1"/>
    <property type="molecule type" value="Transcribed_RNA"/>
</dbReference>
<proteinExistence type="inferred from homology"/>
<evidence type="ECO:0000256" key="13">
    <source>
        <dbReference type="ARBA" id="ARBA00022989"/>
    </source>
</evidence>
<evidence type="ECO:0000256" key="16">
    <source>
        <dbReference type="ARBA" id="ARBA00033238"/>
    </source>
</evidence>
<accession>A0A0A9XH31</accession>
<dbReference type="InterPro" id="IPR033895">
    <property type="entry name" value="GPT"/>
</dbReference>
<comment type="catalytic activity">
    <reaction evidence="18">
        <text>a di-trans,poly-cis-dolichyl phosphate + UDP-N-acetyl-alpha-D-glucosamine = an N-acetyl-alpha-D-glucosaminyl-diphospho-di-trans,poly-cis-dolichol + UMP</text>
        <dbReference type="Rhea" id="RHEA:13289"/>
        <dbReference type="Rhea" id="RHEA-COMP:19498"/>
        <dbReference type="Rhea" id="RHEA-COMP:19507"/>
        <dbReference type="ChEBI" id="CHEBI:57683"/>
        <dbReference type="ChEBI" id="CHEBI:57705"/>
        <dbReference type="ChEBI" id="CHEBI:57865"/>
        <dbReference type="ChEBI" id="CHEBI:58427"/>
        <dbReference type="EC" id="2.7.8.15"/>
    </reaction>
    <physiologicalReaction direction="left-to-right" evidence="18">
        <dbReference type="Rhea" id="RHEA:13290"/>
    </physiologicalReaction>
</comment>
<comment type="similarity">
    <text evidence="4">Belongs to the glycosyltransferase 4 family.</text>
</comment>
<dbReference type="GO" id="GO:0003975">
    <property type="term" value="F:UDP-N-acetylglucosamine-dolichyl-phosphate N-acetylglucosaminephosphotransferase activity"/>
    <property type="evidence" value="ECO:0007669"/>
    <property type="project" value="UniProtKB-EC"/>
</dbReference>
<dbReference type="Pfam" id="PF00953">
    <property type="entry name" value="Glycos_transf_4"/>
    <property type="match status" value="1"/>
</dbReference>
<evidence type="ECO:0000256" key="17">
    <source>
        <dbReference type="ARBA" id="ARBA00044717"/>
    </source>
</evidence>
<dbReference type="PANTHER" id="PTHR10571:SF0">
    <property type="entry name" value="UDP-N-ACETYLGLUCOSAMINE--DOLICHYL-PHOSPHATE N-ACETYLGLUCOSAMINEPHOSPHOTRANSFERASE"/>
    <property type="match status" value="1"/>
</dbReference>
<comment type="pathway">
    <text evidence="3">Protein modification; protein glycosylation.</text>
</comment>
<protein>
    <recommendedName>
        <fullName evidence="6">UDP-N-acetylglucosamine--dolichyl-phosphate N-acetylglucosaminephosphotransferase</fullName>
        <ecNumber evidence="5">2.7.8.15</ecNumber>
    </recommendedName>
    <alternativeName>
        <fullName evidence="15">GlcNAc-1-P transferase</fullName>
    </alternativeName>
    <alternativeName>
        <fullName evidence="16">N-acetylglucosamine-1-phosphate transferase</fullName>
    </alternativeName>
</protein>
<name>A0A0A9XH31_LYGHE</name>
<keyword evidence="12" id="KW-0460">Magnesium</keyword>
<dbReference type="PANTHER" id="PTHR10571">
    <property type="entry name" value="UDP-N-ACETYLGLUCOSAMINE--DOLICHYL-PHOSPHATE N-ACETYLGLUCOSAMINEPHOSPHOTRANSFERASE"/>
    <property type="match status" value="1"/>
</dbReference>
<keyword evidence="11" id="KW-0256">Endoplasmic reticulum</keyword>
<evidence type="ECO:0000256" key="2">
    <source>
        <dbReference type="ARBA" id="ARBA00004477"/>
    </source>
</evidence>
<dbReference type="UniPathway" id="UPA00378"/>
<evidence type="ECO:0000256" key="19">
    <source>
        <dbReference type="SAM" id="Phobius"/>
    </source>
</evidence>
<dbReference type="InterPro" id="IPR000715">
    <property type="entry name" value="Glycosyl_transferase_4"/>
</dbReference>
<comment type="subcellular location">
    <subcellularLocation>
        <location evidence="2">Endoplasmic reticulum membrane</location>
        <topology evidence="2">Multi-pass membrane protein</topology>
    </subcellularLocation>
</comment>
<keyword evidence="7" id="KW-0328">Glycosyltransferase</keyword>
<evidence type="ECO:0000256" key="3">
    <source>
        <dbReference type="ARBA" id="ARBA00004922"/>
    </source>
</evidence>
<reference evidence="21" key="1">
    <citation type="journal article" date="2014" name="PLoS ONE">
        <title>Transcriptome-Based Identification of ABC Transporters in the Western Tarnished Plant Bug Lygus hesperus.</title>
        <authorList>
            <person name="Hull J.J."/>
            <person name="Chaney K."/>
            <person name="Geib S.M."/>
            <person name="Fabrick J.A."/>
            <person name="Brent C.S."/>
            <person name="Walsh D."/>
            <person name="Lavine L.C."/>
        </authorList>
    </citation>
    <scope>NUCLEOTIDE SEQUENCE</scope>
</reference>
<evidence type="ECO:0000256" key="12">
    <source>
        <dbReference type="ARBA" id="ARBA00022842"/>
    </source>
</evidence>
<evidence type="ECO:0000256" key="8">
    <source>
        <dbReference type="ARBA" id="ARBA00022679"/>
    </source>
</evidence>
<feature type="transmembrane region" description="Helical" evidence="19">
    <location>
        <begin position="50"/>
        <end position="72"/>
    </location>
</feature>
<evidence type="ECO:0000256" key="1">
    <source>
        <dbReference type="ARBA" id="ARBA00001946"/>
    </source>
</evidence>
<keyword evidence="8 21" id="KW-0808">Transferase</keyword>
<reference evidence="21" key="2">
    <citation type="submission" date="2014-07" db="EMBL/GenBank/DDBJ databases">
        <authorList>
            <person name="Hull J."/>
        </authorList>
    </citation>
    <scope>NUCLEOTIDE SEQUENCE</scope>
</reference>
<evidence type="ECO:0000313" key="20">
    <source>
        <dbReference type="EMBL" id="JAG19293.1"/>
    </source>
</evidence>
<feature type="transmembrane region" description="Helical" evidence="19">
    <location>
        <begin position="20"/>
        <end position="43"/>
    </location>
</feature>
<keyword evidence="9 19" id="KW-0812">Transmembrane</keyword>
<evidence type="ECO:0000256" key="5">
    <source>
        <dbReference type="ARBA" id="ARBA00013225"/>
    </source>
</evidence>
<evidence type="ECO:0000256" key="14">
    <source>
        <dbReference type="ARBA" id="ARBA00023136"/>
    </source>
</evidence>
<keyword evidence="10" id="KW-0479">Metal-binding</keyword>